<accession>A0A080ZAL5</accession>
<name>A0A080ZAL5_PHYNI</name>
<dbReference type="OrthoDB" id="165123at2759"/>
<gene>
    <name evidence="1" type="ORF">F444_18665</name>
</gene>
<comment type="caution">
    <text evidence="1">The sequence shown here is derived from an EMBL/GenBank/DDBJ whole genome shotgun (WGS) entry which is preliminary data.</text>
</comment>
<proteinExistence type="predicted"/>
<protein>
    <submittedName>
        <fullName evidence="1">Uncharacterized protein</fullName>
    </submittedName>
</protein>
<dbReference type="Proteomes" id="UP000028582">
    <property type="component" value="Unassembled WGS sequence"/>
</dbReference>
<sequence length="72" mass="8197">MDEVEEKNVKLRCGVYGDGSVFSVEVERNGDVEALQEKNGAWLKSDLLKPFLKHGRNEDSAYVVEMIPNWNL</sequence>
<organism evidence="1 2">
    <name type="scientific">Phytophthora nicotianae P1976</name>
    <dbReference type="NCBI Taxonomy" id="1317066"/>
    <lineage>
        <taxon>Eukaryota</taxon>
        <taxon>Sar</taxon>
        <taxon>Stramenopiles</taxon>
        <taxon>Oomycota</taxon>
        <taxon>Peronosporomycetes</taxon>
        <taxon>Peronosporales</taxon>
        <taxon>Peronosporaceae</taxon>
        <taxon>Phytophthora</taxon>
    </lineage>
</organism>
<dbReference type="AlphaFoldDB" id="A0A080ZAL5"/>
<evidence type="ECO:0000313" key="2">
    <source>
        <dbReference type="Proteomes" id="UP000028582"/>
    </source>
</evidence>
<dbReference type="EMBL" id="ANJA01003446">
    <property type="protein sequence ID" value="ETO63676.1"/>
    <property type="molecule type" value="Genomic_DNA"/>
</dbReference>
<evidence type="ECO:0000313" key="1">
    <source>
        <dbReference type="EMBL" id="ETO63676.1"/>
    </source>
</evidence>
<reference evidence="1 2" key="1">
    <citation type="submission" date="2013-11" db="EMBL/GenBank/DDBJ databases">
        <title>The Genome Sequence of Phytophthora parasitica P1976.</title>
        <authorList>
            <consortium name="The Broad Institute Genomics Platform"/>
            <person name="Russ C."/>
            <person name="Tyler B."/>
            <person name="Panabieres F."/>
            <person name="Shan W."/>
            <person name="Tripathy S."/>
            <person name="Grunwald N."/>
            <person name="Machado M."/>
            <person name="Johnson C.S."/>
            <person name="Walker B."/>
            <person name="Young S."/>
            <person name="Zeng Q."/>
            <person name="Gargeya S."/>
            <person name="Fitzgerald M."/>
            <person name="Haas B."/>
            <person name="Abouelleil A."/>
            <person name="Allen A.W."/>
            <person name="Alvarado L."/>
            <person name="Arachchi H.M."/>
            <person name="Berlin A.M."/>
            <person name="Chapman S.B."/>
            <person name="Gainer-Dewar J."/>
            <person name="Goldberg J."/>
            <person name="Griggs A."/>
            <person name="Gujja S."/>
            <person name="Hansen M."/>
            <person name="Howarth C."/>
            <person name="Imamovic A."/>
            <person name="Ireland A."/>
            <person name="Larimer J."/>
            <person name="McCowan C."/>
            <person name="Murphy C."/>
            <person name="Pearson M."/>
            <person name="Poon T.W."/>
            <person name="Priest M."/>
            <person name="Roberts A."/>
            <person name="Saif S."/>
            <person name="Shea T."/>
            <person name="Sisk P."/>
            <person name="Sykes S."/>
            <person name="Wortman J."/>
            <person name="Nusbaum C."/>
            <person name="Birren B."/>
        </authorList>
    </citation>
    <scope>NUCLEOTIDE SEQUENCE [LARGE SCALE GENOMIC DNA]</scope>
    <source>
        <strain evidence="1 2">P1976</strain>
    </source>
</reference>